<evidence type="ECO:0000256" key="1">
    <source>
        <dbReference type="ARBA" id="ARBA00022884"/>
    </source>
</evidence>
<keyword evidence="1 2" id="KW-0694">RNA-binding</keyword>
<dbReference type="OMA" id="NNCTRRE"/>
<comment type="caution">
    <text evidence="5">The sequence shown here is derived from an EMBL/GenBank/DDBJ whole genome shotgun (WGS) entry which is preliminary data.</text>
</comment>
<dbReference type="AlphaFoldDB" id="A0A118K0P2"/>
<dbReference type="SMART" id="SM00360">
    <property type="entry name" value="RRM"/>
    <property type="match status" value="1"/>
</dbReference>
<reference evidence="5 6" key="1">
    <citation type="journal article" date="2016" name="Sci. Rep.">
        <title>The genome sequence of the outbreeding globe artichoke constructed de novo incorporating a phase-aware low-pass sequencing strategy of F1 progeny.</title>
        <authorList>
            <person name="Scaglione D."/>
            <person name="Reyes-Chin-Wo S."/>
            <person name="Acquadro A."/>
            <person name="Froenicke L."/>
            <person name="Portis E."/>
            <person name="Beitel C."/>
            <person name="Tirone M."/>
            <person name="Mauro R."/>
            <person name="Lo Monaco A."/>
            <person name="Mauromicale G."/>
            <person name="Faccioli P."/>
            <person name="Cattivelli L."/>
            <person name="Rieseberg L."/>
            <person name="Michelmore R."/>
            <person name="Lanteri S."/>
        </authorList>
    </citation>
    <scope>NUCLEOTIDE SEQUENCE [LARGE SCALE GENOMIC DNA]</scope>
    <source>
        <strain evidence="5">2C</strain>
    </source>
</reference>
<dbReference type="PANTHER" id="PTHR10501">
    <property type="entry name" value="U1 SMALL NUCLEAR RIBONUCLEOPROTEIN A/U2 SMALL NUCLEAR RIBONUCLEOPROTEIN B"/>
    <property type="match status" value="1"/>
</dbReference>
<dbReference type="EMBL" id="LEKV01003054">
    <property type="protein sequence ID" value="KVI01528.1"/>
    <property type="molecule type" value="Genomic_DNA"/>
</dbReference>
<evidence type="ECO:0000256" key="2">
    <source>
        <dbReference type="PROSITE-ProRule" id="PRU00176"/>
    </source>
</evidence>
<evidence type="ECO:0000256" key="3">
    <source>
        <dbReference type="SAM" id="MobiDB-lite"/>
    </source>
</evidence>
<evidence type="ECO:0000259" key="4">
    <source>
        <dbReference type="PROSITE" id="PS50102"/>
    </source>
</evidence>
<dbReference type="Gramene" id="KVI01528">
    <property type="protein sequence ID" value="KVI01528"/>
    <property type="gene ID" value="Ccrd_020198"/>
</dbReference>
<evidence type="ECO:0000313" key="6">
    <source>
        <dbReference type="Proteomes" id="UP000243975"/>
    </source>
</evidence>
<name>A0A118K0P2_CYNCS</name>
<organism evidence="5 6">
    <name type="scientific">Cynara cardunculus var. scolymus</name>
    <name type="common">Globe artichoke</name>
    <name type="synonym">Cynara scolymus</name>
    <dbReference type="NCBI Taxonomy" id="59895"/>
    <lineage>
        <taxon>Eukaryota</taxon>
        <taxon>Viridiplantae</taxon>
        <taxon>Streptophyta</taxon>
        <taxon>Embryophyta</taxon>
        <taxon>Tracheophyta</taxon>
        <taxon>Spermatophyta</taxon>
        <taxon>Magnoliopsida</taxon>
        <taxon>eudicotyledons</taxon>
        <taxon>Gunneridae</taxon>
        <taxon>Pentapetalae</taxon>
        <taxon>asterids</taxon>
        <taxon>campanulids</taxon>
        <taxon>Asterales</taxon>
        <taxon>Asteraceae</taxon>
        <taxon>Carduoideae</taxon>
        <taxon>Cardueae</taxon>
        <taxon>Carduinae</taxon>
        <taxon>Cynara</taxon>
    </lineage>
</organism>
<dbReference type="SUPFAM" id="SSF54928">
    <property type="entry name" value="RNA-binding domain, RBD"/>
    <property type="match status" value="1"/>
</dbReference>
<keyword evidence="6" id="KW-1185">Reference proteome</keyword>
<evidence type="ECO:0000313" key="5">
    <source>
        <dbReference type="EMBL" id="KVI01528.1"/>
    </source>
</evidence>
<protein>
    <submittedName>
        <fullName evidence="5">Nucleotide-binding, alpha-beta plait</fullName>
    </submittedName>
</protein>
<sequence>MADPYWRCGPSADGVSIPMSAAFPGYLTSEPSMLTSRPPWASHDPLSNSSDFMQKDNLVSRPGAYGSDDIVGISVRSESGFSGYTGGASLNGYPSTLGDPYLLGRRDVTLGNGPGIPDLIIERPDSLKKVDGFPVGNRQSNVLFVDGLPSDCSRREVSHLFRPFFGFREVRVVHKEPRHTEDKAMVLCFVEFLDAKCALTALEALQGYKFDNKKLDSPALRIHCAHFPFRLPSDGDEQQLAVPREHVDRGDSSLVQICGSTFQQTVNVEKVVERDTGTQSQGFDDVKRKNSGSSKPWNKKPKNSSQRIERPEAKNVYEALPLRDQIVRAP</sequence>
<accession>A0A118K0P2</accession>
<feature type="region of interest" description="Disordered" evidence="3">
    <location>
        <begin position="273"/>
        <end position="316"/>
    </location>
</feature>
<dbReference type="Pfam" id="PF00076">
    <property type="entry name" value="RRM_1"/>
    <property type="match status" value="1"/>
</dbReference>
<dbReference type="InterPro" id="IPR035979">
    <property type="entry name" value="RBD_domain_sf"/>
</dbReference>
<dbReference type="Proteomes" id="UP000243975">
    <property type="component" value="Unassembled WGS sequence"/>
</dbReference>
<dbReference type="GO" id="GO:0003723">
    <property type="term" value="F:RNA binding"/>
    <property type="evidence" value="ECO:0007669"/>
    <property type="project" value="UniProtKB-UniRule"/>
</dbReference>
<feature type="domain" description="RRM" evidence="4">
    <location>
        <begin position="141"/>
        <end position="215"/>
    </location>
</feature>
<dbReference type="InterPro" id="IPR000504">
    <property type="entry name" value="RRM_dom"/>
</dbReference>
<gene>
    <name evidence="5" type="ORF">Ccrd_020198</name>
</gene>
<proteinExistence type="predicted"/>
<dbReference type="Gene3D" id="3.30.70.330">
    <property type="match status" value="1"/>
</dbReference>
<dbReference type="PROSITE" id="PS50102">
    <property type="entry name" value="RRM"/>
    <property type="match status" value="1"/>
</dbReference>
<dbReference type="InterPro" id="IPR012677">
    <property type="entry name" value="Nucleotide-bd_a/b_plait_sf"/>
</dbReference>
<dbReference type="CDD" id="cd21618">
    <property type="entry name" value="RRM_AtNSRA_like"/>
    <property type="match status" value="1"/>
</dbReference>